<reference evidence="6 7" key="1">
    <citation type="submission" date="2013-08" db="EMBL/GenBank/DDBJ databases">
        <authorList>
            <consortium name="DOE Joint Genome Institute"/>
            <person name="Eisen J."/>
            <person name="Huntemann M."/>
            <person name="Han J."/>
            <person name="Chen A."/>
            <person name="Kyrpides N."/>
            <person name="Mavromatis K."/>
            <person name="Markowitz V."/>
            <person name="Palaniappan K."/>
            <person name="Ivanova N."/>
            <person name="Schaumberg A."/>
            <person name="Pati A."/>
            <person name="Liolios K."/>
            <person name="Nordberg H.P."/>
            <person name="Cantor M.N."/>
            <person name="Hua S.X."/>
            <person name="Woyke T."/>
        </authorList>
    </citation>
    <scope>NUCLEOTIDE SEQUENCE [LARGE SCALE GENOMIC DNA]</scope>
    <source>
        <strain evidence="6 7">DSM 2278</strain>
    </source>
</reference>
<dbReference type="Pfam" id="PF02607">
    <property type="entry name" value="B12-binding_2"/>
    <property type="match status" value="1"/>
</dbReference>
<comment type="caution">
    <text evidence="6">The sequence shown here is derived from an EMBL/GenBank/DDBJ whole genome shotgun (WGS) entry which is preliminary data.</text>
</comment>
<dbReference type="EMBL" id="AZAJ01000001">
    <property type="protein sequence ID" value="ETA67038.1"/>
    <property type="molecule type" value="Genomic_DNA"/>
</dbReference>
<dbReference type="STRING" id="1090322.MettiDRAFT_0447"/>
<comment type="similarity">
    <text evidence="1">Belongs to the methylamine corrinoid protein family.</text>
</comment>
<proteinExistence type="inferred from homology"/>
<dbReference type="GO" id="GO:0046872">
    <property type="term" value="F:metal ion binding"/>
    <property type="evidence" value="ECO:0007669"/>
    <property type="project" value="UniProtKB-KW"/>
</dbReference>
<dbReference type="SUPFAM" id="SSF47644">
    <property type="entry name" value="Methionine synthase domain"/>
    <property type="match status" value="1"/>
</dbReference>
<dbReference type="GO" id="GO:0005829">
    <property type="term" value="C:cytosol"/>
    <property type="evidence" value="ECO:0007669"/>
    <property type="project" value="TreeGrafter"/>
</dbReference>
<organism evidence="6 7">
    <name type="scientific">Methanolobus tindarius DSM 2278</name>
    <dbReference type="NCBI Taxonomy" id="1090322"/>
    <lineage>
        <taxon>Archaea</taxon>
        <taxon>Methanobacteriati</taxon>
        <taxon>Methanobacteriota</taxon>
        <taxon>Stenosarchaea group</taxon>
        <taxon>Methanomicrobia</taxon>
        <taxon>Methanosarcinales</taxon>
        <taxon>Methanosarcinaceae</taxon>
        <taxon>Methanolobus</taxon>
    </lineage>
</organism>
<dbReference type="GO" id="GO:0050667">
    <property type="term" value="P:homocysteine metabolic process"/>
    <property type="evidence" value="ECO:0007669"/>
    <property type="project" value="TreeGrafter"/>
</dbReference>
<dbReference type="InterPro" id="IPR036724">
    <property type="entry name" value="Cobalamin-bd_sf"/>
</dbReference>
<dbReference type="PROSITE" id="PS51332">
    <property type="entry name" value="B12_BINDING"/>
    <property type="match status" value="1"/>
</dbReference>
<keyword evidence="2" id="KW-0479">Metal-binding</keyword>
<evidence type="ECO:0000313" key="6">
    <source>
        <dbReference type="EMBL" id="ETA67038.1"/>
    </source>
</evidence>
<dbReference type="SMART" id="SM01018">
    <property type="entry name" value="B12-binding_2"/>
    <property type="match status" value="1"/>
</dbReference>
<dbReference type="PANTHER" id="PTHR45833">
    <property type="entry name" value="METHIONINE SYNTHASE"/>
    <property type="match status" value="1"/>
</dbReference>
<evidence type="ECO:0000256" key="1">
    <source>
        <dbReference type="ARBA" id="ARBA00010854"/>
    </source>
</evidence>
<dbReference type="GO" id="GO:0031419">
    <property type="term" value="F:cobalamin binding"/>
    <property type="evidence" value="ECO:0007669"/>
    <property type="project" value="InterPro"/>
</dbReference>
<evidence type="ECO:0000259" key="5">
    <source>
        <dbReference type="PROSITE" id="PS51337"/>
    </source>
</evidence>
<dbReference type="Gene3D" id="1.10.1240.10">
    <property type="entry name" value="Methionine synthase domain"/>
    <property type="match status" value="1"/>
</dbReference>
<accession>W9DPD0</accession>
<feature type="domain" description="B12-binding N-terminal" evidence="5">
    <location>
        <begin position="14"/>
        <end position="108"/>
    </location>
</feature>
<dbReference type="InterPro" id="IPR036594">
    <property type="entry name" value="Meth_synthase_dom"/>
</dbReference>
<dbReference type="GO" id="GO:0046653">
    <property type="term" value="P:tetrahydrofolate metabolic process"/>
    <property type="evidence" value="ECO:0007669"/>
    <property type="project" value="TreeGrafter"/>
</dbReference>
<dbReference type="FunFam" id="3.40.50.280:FF:000003">
    <property type="entry name" value="Dimethylamine methyltransferase corrinoid protein"/>
    <property type="match status" value="1"/>
</dbReference>
<evidence type="ECO:0000259" key="4">
    <source>
        <dbReference type="PROSITE" id="PS51332"/>
    </source>
</evidence>
<dbReference type="GO" id="GO:0008705">
    <property type="term" value="F:methionine synthase activity"/>
    <property type="evidence" value="ECO:0007669"/>
    <property type="project" value="TreeGrafter"/>
</dbReference>
<name>W9DPD0_METTI</name>
<dbReference type="Pfam" id="PF02310">
    <property type="entry name" value="B12-binding"/>
    <property type="match status" value="1"/>
</dbReference>
<feature type="domain" description="B12-binding" evidence="4">
    <location>
        <begin position="109"/>
        <end position="240"/>
    </location>
</feature>
<protein>
    <submittedName>
        <fullName evidence="6">Putative cobalamin binding protein</fullName>
    </submittedName>
</protein>
<dbReference type="OrthoDB" id="125202at2157"/>
<evidence type="ECO:0000256" key="2">
    <source>
        <dbReference type="ARBA" id="ARBA00022723"/>
    </source>
</evidence>
<dbReference type="PROSITE" id="PS51337">
    <property type="entry name" value="B12_BINDING_NTER"/>
    <property type="match status" value="1"/>
</dbReference>
<dbReference type="PANTHER" id="PTHR45833:SF1">
    <property type="entry name" value="METHIONINE SYNTHASE"/>
    <property type="match status" value="1"/>
</dbReference>
<evidence type="ECO:0000313" key="7">
    <source>
        <dbReference type="Proteomes" id="UP000019483"/>
    </source>
</evidence>
<dbReference type="AlphaFoldDB" id="W9DPD0"/>
<dbReference type="SUPFAM" id="SSF52242">
    <property type="entry name" value="Cobalamin (vitamin B12)-binding domain"/>
    <property type="match status" value="1"/>
</dbReference>
<dbReference type="Gene3D" id="3.40.50.280">
    <property type="entry name" value="Cobalamin-binding domain"/>
    <property type="match status" value="1"/>
</dbReference>
<dbReference type="GeneID" id="96960863"/>
<keyword evidence="3" id="KW-0170">Cobalt</keyword>
<gene>
    <name evidence="6" type="ORF">MettiDRAFT_0447</name>
</gene>
<evidence type="ECO:0000256" key="3">
    <source>
        <dbReference type="ARBA" id="ARBA00023285"/>
    </source>
</evidence>
<dbReference type="RefSeq" id="WP_023844174.1">
    <property type="nucleotide sequence ID" value="NZ_AZAJ01000001.1"/>
</dbReference>
<dbReference type="InterPro" id="IPR003759">
    <property type="entry name" value="Cbl-bd_cap"/>
</dbReference>
<keyword evidence="7" id="KW-1185">Reference proteome</keyword>
<dbReference type="Proteomes" id="UP000019483">
    <property type="component" value="Unassembled WGS sequence"/>
</dbReference>
<dbReference type="InterPro" id="IPR050554">
    <property type="entry name" value="Met_Synthase/Corrinoid"/>
</dbReference>
<dbReference type="InterPro" id="IPR006158">
    <property type="entry name" value="Cobalamin-bd"/>
</dbReference>
<sequence length="251" mass="27693">MTYGKFKHNSEFRSDPVLPTKEYLDRAIETVLSLNDKEACKIAYEALKLGIDTQYLLEHGFHAALSLMKDMFDEGKVYLPHMIAAADAVQAATKILIPNPGENILKNSKGIVLLGTIEGDIHSIGKDIVATSLQLNGYEVIDLGVDVPVDTFVEMAIKFNPDVVATSALMAITMTNQMTLEESLREAGIRDKLKTMVGGTPVTLEWAREIGADIYGDNASDALRKVNSIMWPENKQQLIVDKKNSSENICY</sequence>